<protein>
    <submittedName>
        <fullName evidence="3">Uncharacterized protein</fullName>
    </submittedName>
</protein>
<evidence type="ECO:0000256" key="1">
    <source>
        <dbReference type="SAM" id="Coils"/>
    </source>
</evidence>
<evidence type="ECO:0000256" key="2">
    <source>
        <dbReference type="SAM" id="MobiDB-lite"/>
    </source>
</evidence>
<feature type="compositionally biased region" description="Basic residues" evidence="2">
    <location>
        <begin position="561"/>
        <end position="570"/>
    </location>
</feature>
<dbReference type="AlphaFoldDB" id="A0AAD3SAN0"/>
<feature type="region of interest" description="Disordered" evidence="2">
    <location>
        <begin position="553"/>
        <end position="605"/>
    </location>
</feature>
<feature type="compositionally biased region" description="Basic and acidic residues" evidence="2">
    <location>
        <begin position="571"/>
        <end position="585"/>
    </location>
</feature>
<dbReference type="InterPro" id="IPR043424">
    <property type="entry name" value="BLT-like"/>
</dbReference>
<dbReference type="PANTHER" id="PTHR31071">
    <property type="entry name" value="GB|AAF24581.1"/>
    <property type="match status" value="1"/>
</dbReference>
<comment type="caution">
    <text evidence="3">The sequence shown here is derived from an EMBL/GenBank/DDBJ whole genome shotgun (WGS) entry which is preliminary data.</text>
</comment>
<accession>A0AAD3SAN0</accession>
<feature type="coiled-coil region" evidence="1">
    <location>
        <begin position="358"/>
        <end position="414"/>
    </location>
</feature>
<name>A0AAD3SAN0_NEPGR</name>
<evidence type="ECO:0000313" key="4">
    <source>
        <dbReference type="Proteomes" id="UP001279734"/>
    </source>
</evidence>
<dbReference type="Proteomes" id="UP001279734">
    <property type="component" value="Unassembled WGS sequence"/>
</dbReference>
<proteinExistence type="predicted"/>
<sequence length="605" mass="68921">MPRHSIHIKRKVVRRHYKIKKRACSFFSLSTLGKNYRFIREFLVGKRTGSSTPVSVWKMTSRSTASGVESHGESCRYLGVGDKGKESSMSARSLAATLWEINGGNFEEKESERESVEKMGKEFDAEFVQPHVLDQYHSPACEKMDGSEQSGHRRRFSVTSQKLQLTECIATGHDSVGNASSNEVTSSTVAEKLAGVKNRLKDVSNSLTASKELVKVLFKILSQEEKHSSKLTLVSALRIELDRSKLRVEQLVQKQRVTCSEIDALLKQFAAEKVAWKSKEQERIDDAISSIARELEMERKLRKQTKKLNRKLGRELTDTRENLSKAIKEVDGERRAREIWEQACDELTRGIGKDCAAIAQLKRESAEVREEVEKERQMLQLADVLREERVRMKLAEAKYEFEEKNAALERLRREMECSFGNRTTEENRDGSPNFGENREFADFFEKIQLGSLQNEVRVHHEGEDHDEGEDSSDSELHSIDLNMADNDKNYKCGVACDEAAEGDSRRASVDEVFKGRKSISEKVQWENICLQKKISQANITVTDEGKSSTVCAEEEETEHHNKLKTHKPSKSLKDHMLSDSIEASRRRSASPTKRPTMPFWKIIAN</sequence>
<keyword evidence="1" id="KW-0175">Coiled coil</keyword>
<evidence type="ECO:0000313" key="3">
    <source>
        <dbReference type="EMBL" id="GMH07339.1"/>
    </source>
</evidence>
<gene>
    <name evidence="3" type="ORF">Nepgr_009179</name>
</gene>
<organism evidence="3 4">
    <name type="scientific">Nepenthes gracilis</name>
    <name type="common">Slender pitcher plant</name>
    <dbReference type="NCBI Taxonomy" id="150966"/>
    <lineage>
        <taxon>Eukaryota</taxon>
        <taxon>Viridiplantae</taxon>
        <taxon>Streptophyta</taxon>
        <taxon>Embryophyta</taxon>
        <taxon>Tracheophyta</taxon>
        <taxon>Spermatophyta</taxon>
        <taxon>Magnoliopsida</taxon>
        <taxon>eudicotyledons</taxon>
        <taxon>Gunneridae</taxon>
        <taxon>Pentapetalae</taxon>
        <taxon>Caryophyllales</taxon>
        <taxon>Nepenthaceae</taxon>
        <taxon>Nepenthes</taxon>
    </lineage>
</organism>
<keyword evidence="4" id="KW-1185">Reference proteome</keyword>
<dbReference type="EMBL" id="BSYO01000007">
    <property type="protein sequence ID" value="GMH07339.1"/>
    <property type="molecule type" value="Genomic_DNA"/>
</dbReference>
<reference evidence="3" key="1">
    <citation type="submission" date="2023-05" db="EMBL/GenBank/DDBJ databases">
        <title>Nepenthes gracilis genome sequencing.</title>
        <authorList>
            <person name="Fukushima K."/>
        </authorList>
    </citation>
    <scope>NUCLEOTIDE SEQUENCE</scope>
    <source>
        <strain evidence="3">SING2019-196</strain>
    </source>
</reference>
<dbReference type="PANTHER" id="PTHR31071:SF16">
    <property type="entry name" value="MYB-LIKE PROTEIN Z ISOFORM X1"/>
    <property type="match status" value="1"/>
</dbReference>